<dbReference type="PRINTS" id="PR00081">
    <property type="entry name" value="GDHRDH"/>
</dbReference>
<reference evidence="1" key="1">
    <citation type="submission" date="2022-09" db="EMBL/GenBank/DDBJ databases">
        <title>Intensive care unit water sources are persistently colonized with multi-drug resistant bacteria and are the site of extensive horizontal gene transfer of antibiotic resistance genes.</title>
        <authorList>
            <person name="Diorio-Toth L."/>
        </authorList>
    </citation>
    <scope>NUCLEOTIDE SEQUENCE</scope>
    <source>
        <strain evidence="1">GD03832</strain>
    </source>
</reference>
<dbReference type="Gene3D" id="3.40.50.720">
    <property type="entry name" value="NAD(P)-binding Rossmann-like Domain"/>
    <property type="match status" value="1"/>
</dbReference>
<dbReference type="Pfam" id="PF13561">
    <property type="entry name" value="adh_short_C2"/>
    <property type="match status" value="1"/>
</dbReference>
<comment type="caution">
    <text evidence="1">The sequence shown here is derived from an EMBL/GenBank/DDBJ whole genome shotgun (WGS) entry which is preliminary data.</text>
</comment>
<evidence type="ECO:0000313" key="2">
    <source>
        <dbReference type="Proteomes" id="UP001161065"/>
    </source>
</evidence>
<dbReference type="InterPro" id="IPR002347">
    <property type="entry name" value="SDR_fam"/>
</dbReference>
<dbReference type="EC" id="1.1.1.194" evidence="1"/>
<dbReference type="Proteomes" id="UP001161065">
    <property type="component" value="Unassembled WGS sequence"/>
</dbReference>
<dbReference type="GO" id="GO:0050268">
    <property type="term" value="F:coniferyl-alcohol dehydrogenase activity"/>
    <property type="evidence" value="ECO:0007669"/>
    <property type="project" value="UniProtKB-EC"/>
</dbReference>
<dbReference type="EMBL" id="JAOCEK010000006">
    <property type="protein sequence ID" value="MDH1334579.1"/>
    <property type="molecule type" value="Genomic_DNA"/>
</dbReference>
<accession>A0AA42TU75</accession>
<dbReference type="PANTHER" id="PTHR43975:SF2">
    <property type="entry name" value="EG:BACR7A4.14 PROTEIN-RELATED"/>
    <property type="match status" value="1"/>
</dbReference>
<dbReference type="AlphaFoldDB" id="A0AA42TU75"/>
<protein>
    <submittedName>
        <fullName evidence="1">Coniferyl-alcohol dehydrogenase</fullName>
        <ecNumber evidence="1">1.1.1.194</ecNumber>
    </submittedName>
</protein>
<sequence>MHQNKTIVVTGAASGIGAATARLLAQQGANVIGVDRNQPAEQVGEFLQADLSDPASIDHLISRLPTGIHGLANIAGLPPTRAAAEVLKVNLVGLKYLTQHLVPQLAEGAAIVNLASLAGIGWPQAVPAILASESLNFEDVDAFCAQHSIEGARSYFFSKEALIAWTLQNRWTWRARGIRMNCISPGPVDTPILGDFVKTLGARVEEDMRVMDRLGGPDDIAPVIAFLLSTASTWIRGASIPVDGGMHAQVLSDLYGL</sequence>
<gene>
    <name evidence="1" type="ORF">N5D63_10545</name>
</gene>
<dbReference type="Pfam" id="PF00106">
    <property type="entry name" value="adh_short"/>
    <property type="match status" value="1"/>
</dbReference>
<name>A0AA42TU75_9BURK</name>
<dbReference type="RefSeq" id="WP_280008154.1">
    <property type="nucleotide sequence ID" value="NZ_JAOCEK010000006.1"/>
</dbReference>
<dbReference type="PANTHER" id="PTHR43975">
    <property type="entry name" value="ZGC:101858"/>
    <property type="match status" value="1"/>
</dbReference>
<organism evidence="1 2">
    <name type="scientific">Comamonas thiooxydans</name>
    <dbReference type="NCBI Taxonomy" id="363952"/>
    <lineage>
        <taxon>Bacteria</taxon>
        <taxon>Pseudomonadati</taxon>
        <taxon>Pseudomonadota</taxon>
        <taxon>Betaproteobacteria</taxon>
        <taxon>Burkholderiales</taxon>
        <taxon>Comamonadaceae</taxon>
        <taxon>Comamonas</taxon>
    </lineage>
</organism>
<dbReference type="SUPFAM" id="SSF51735">
    <property type="entry name" value="NAD(P)-binding Rossmann-fold domains"/>
    <property type="match status" value="1"/>
</dbReference>
<dbReference type="NCBIfam" id="NF009092">
    <property type="entry name" value="PRK12428.1"/>
    <property type="match status" value="1"/>
</dbReference>
<proteinExistence type="predicted"/>
<dbReference type="InterPro" id="IPR036291">
    <property type="entry name" value="NAD(P)-bd_dom_sf"/>
</dbReference>
<evidence type="ECO:0000313" key="1">
    <source>
        <dbReference type="EMBL" id="MDH1334579.1"/>
    </source>
</evidence>
<keyword evidence="1" id="KW-0560">Oxidoreductase</keyword>